<sequence length="115" mass="13280">MFSQVPFTQPRWGWIFVRSLLPNPPGTLKPEEPKTAYELVENFTYYPLVQIEPPLILSAIQRHRELLVSFWDALIIEAALLSNCTIVLSEDMQDGQRIDNKLTIRNPFVSRHSSV</sequence>
<reference evidence="2" key="1">
    <citation type="submission" date="2019-02" db="EMBL/GenBank/DDBJ databases">
        <authorList>
            <person name="Gruber-Vodicka R. H."/>
            <person name="Seah K. B. B."/>
        </authorList>
    </citation>
    <scope>NUCLEOTIDE SEQUENCE</scope>
    <source>
        <strain evidence="2">BECK_BY2</strain>
        <strain evidence="1">BECK_BY3</strain>
    </source>
</reference>
<dbReference type="EMBL" id="CAADFV010000066">
    <property type="protein sequence ID" value="VFK61484.1"/>
    <property type="molecule type" value="Genomic_DNA"/>
</dbReference>
<gene>
    <name evidence="2" type="ORF">BECKTUN1418E_GA0071001_106615</name>
    <name evidence="1" type="ORF">BECKTUN1418F_GA0071002_106815</name>
</gene>
<evidence type="ECO:0000313" key="2">
    <source>
        <dbReference type="EMBL" id="VFK61484.1"/>
    </source>
</evidence>
<name>A0A451A629_9GAMM</name>
<accession>A0A451A629</accession>
<evidence type="ECO:0008006" key="3">
    <source>
        <dbReference type="Google" id="ProtNLM"/>
    </source>
</evidence>
<proteinExistence type="predicted"/>
<organism evidence="2">
    <name type="scientific">Candidatus Kentrum sp. TUN</name>
    <dbReference type="NCBI Taxonomy" id="2126343"/>
    <lineage>
        <taxon>Bacteria</taxon>
        <taxon>Pseudomonadati</taxon>
        <taxon>Pseudomonadota</taxon>
        <taxon>Gammaproteobacteria</taxon>
        <taxon>Candidatus Kentrum</taxon>
    </lineage>
</organism>
<dbReference type="SUPFAM" id="SSF88723">
    <property type="entry name" value="PIN domain-like"/>
    <property type="match status" value="1"/>
</dbReference>
<dbReference type="AlphaFoldDB" id="A0A451A629"/>
<evidence type="ECO:0000313" key="1">
    <source>
        <dbReference type="EMBL" id="VFK55463.1"/>
    </source>
</evidence>
<dbReference type="InterPro" id="IPR029060">
    <property type="entry name" value="PIN-like_dom_sf"/>
</dbReference>
<protein>
    <recommendedName>
        <fullName evidence="3">PIN domain-containing protein</fullName>
    </recommendedName>
</protein>
<dbReference type="EMBL" id="CAADFY010000068">
    <property type="protein sequence ID" value="VFK55463.1"/>
    <property type="molecule type" value="Genomic_DNA"/>
</dbReference>